<dbReference type="InterPro" id="IPR034139">
    <property type="entry name" value="TOPRIM_OLD"/>
</dbReference>
<sequence>MIISELRVYDFRQFKSVDDAPGLKITFHKGLNALIGENDSGKTAVIDALKLVLLTQSNEYIRPSDEDFYKPVGEDACSEFKIDCTISDFTQNEAKNFIEYLSFNQTENGIEYTLELHYRAWKEGHKIYQELRVGDIDDGISIDGKARELLKAVYLKPLRDAEREMSSGRGSRISQILLNHPVFKDKKEHTVLDIFRDANQRIEDYFIGDTDGKRILQTIRSNLESFSDKGQASDAELKTSDIQLKAILESLSLNAPEINPGLGELNLLFIAAELLLLKDDTDGGLKLALIEELEAHLHPQAQLRLISYLQNEYNENDVQIIISTHSPILASKINLKNLILMKNGAGYDLAEGRTGLQKGDYLFLQRFLDSTKANLFFAKGIIMVEGDAENILIPVIADILGYPLEKYGISIVNVGSTAFLRYSGIMVRKDGADIGIPVSVITDCDVRPYDVEPTTKEKTFNEKEAESLQAKEKRDRKYTNGSVHGFTSPRWTLEYCIAMSCLSDDFHKAVHYGKKILNAQEHISLTDAKIDEANRDAEAEAQAWNGFSAAERAYNIYDLMLNGDGKSSLKAIVAQCLASLLRWEVSIIPAGLTQEKMFDLDLYGFKADESKEAALKSAIENDPFLSYIVNAIKYAAGETV</sequence>
<keyword evidence="5" id="KW-1185">Reference proteome</keyword>
<dbReference type="Proteomes" id="UP001491552">
    <property type="component" value="Unassembled WGS sequence"/>
</dbReference>
<evidence type="ECO:0000259" key="3">
    <source>
        <dbReference type="Pfam" id="PF20469"/>
    </source>
</evidence>
<evidence type="ECO:0000313" key="5">
    <source>
        <dbReference type="Proteomes" id="UP001491552"/>
    </source>
</evidence>
<evidence type="ECO:0000313" key="4">
    <source>
        <dbReference type="EMBL" id="MEQ2512262.1"/>
    </source>
</evidence>
<feature type="domain" description="OLD protein-like TOPRIM" evidence="3">
    <location>
        <begin position="376"/>
        <end position="445"/>
    </location>
</feature>
<proteinExistence type="predicted"/>
<dbReference type="RefSeq" id="WP_349136946.1">
    <property type="nucleotide sequence ID" value="NZ_JBBMFF010000270.1"/>
</dbReference>
<dbReference type="PANTHER" id="PTHR43581">
    <property type="entry name" value="ATP/GTP PHOSPHATASE"/>
    <property type="match status" value="1"/>
</dbReference>
<dbReference type="InterPro" id="IPR003959">
    <property type="entry name" value="ATPase_AAA_core"/>
</dbReference>
<dbReference type="InterPro" id="IPR051396">
    <property type="entry name" value="Bact_Antivir_Def_Nuclease"/>
</dbReference>
<reference evidence="4 5" key="1">
    <citation type="submission" date="2024-03" db="EMBL/GenBank/DDBJ databases">
        <title>Human intestinal bacterial collection.</title>
        <authorList>
            <person name="Pauvert C."/>
            <person name="Hitch T.C.A."/>
            <person name="Clavel T."/>
        </authorList>
    </citation>
    <scope>NUCLEOTIDE SEQUENCE [LARGE SCALE GENOMIC DNA]</scope>
    <source>
        <strain evidence="4 5">CLA-AA-H192</strain>
    </source>
</reference>
<dbReference type="CDD" id="cd01026">
    <property type="entry name" value="TOPRIM_OLD"/>
    <property type="match status" value="1"/>
</dbReference>
<dbReference type="Gene3D" id="3.40.50.300">
    <property type="entry name" value="P-loop containing nucleotide triphosphate hydrolases"/>
    <property type="match status" value="1"/>
</dbReference>
<dbReference type="CDD" id="cd00267">
    <property type="entry name" value="ABC_ATPase"/>
    <property type="match status" value="1"/>
</dbReference>
<dbReference type="SUPFAM" id="SSF52540">
    <property type="entry name" value="P-loop containing nucleoside triphosphate hydrolases"/>
    <property type="match status" value="1"/>
</dbReference>
<gene>
    <name evidence="4" type="ORF">WMO66_13595</name>
</gene>
<feature type="domain" description="ATPase AAA-type core" evidence="2">
    <location>
        <begin position="31"/>
        <end position="329"/>
    </location>
</feature>
<protein>
    <submittedName>
        <fullName evidence="4">AAA family ATPase</fullName>
    </submittedName>
</protein>
<dbReference type="InterPro" id="IPR027417">
    <property type="entry name" value="P-loop_NTPase"/>
</dbReference>
<evidence type="ECO:0000256" key="1">
    <source>
        <dbReference type="SAM" id="MobiDB-lite"/>
    </source>
</evidence>
<feature type="region of interest" description="Disordered" evidence="1">
    <location>
        <begin position="455"/>
        <end position="474"/>
    </location>
</feature>
<name>A0ABV1GA14_9FIRM</name>
<dbReference type="EMBL" id="JBBMFF010000270">
    <property type="protein sequence ID" value="MEQ2512262.1"/>
    <property type="molecule type" value="Genomic_DNA"/>
</dbReference>
<dbReference type="Pfam" id="PF20469">
    <property type="entry name" value="OLD-like_TOPRIM"/>
    <property type="match status" value="1"/>
</dbReference>
<comment type="caution">
    <text evidence="4">The sequence shown here is derived from an EMBL/GenBank/DDBJ whole genome shotgun (WGS) entry which is preliminary data.</text>
</comment>
<accession>A0ABV1GA14</accession>
<evidence type="ECO:0000259" key="2">
    <source>
        <dbReference type="Pfam" id="PF13304"/>
    </source>
</evidence>
<dbReference type="Pfam" id="PF13304">
    <property type="entry name" value="AAA_21"/>
    <property type="match status" value="1"/>
</dbReference>
<dbReference type="PANTHER" id="PTHR43581:SF4">
    <property type="entry name" value="ATP_GTP PHOSPHATASE"/>
    <property type="match status" value="1"/>
</dbReference>
<organism evidence="4 5">
    <name type="scientific">Faecousia intestinalis</name>
    <dbReference type="NCBI Taxonomy" id="3133167"/>
    <lineage>
        <taxon>Bacteria</taxon>
        <taxon>Bacillati</taxon>
        <taxon>Bacillota</taxon>
        <taxon>Clostridia</taxon>
        <taxon>Eubacteriales</taxon>
        <taxon>Oscillospiraceae</taxon>
        <taxon>Faecousia</taxon>
    </lineage>
</organism>